<evidence type="ECO:0000313" key="2">
    <source>
        <dbReference type="Proteomes" id="UP000186601"/>
    </source>
</evidence>
<comment type="caution">
    <text evidence="1">The sequence shown here is derived from an EMBL/GenBank/DDBJ whole genome shotgun (WGS) entry which is preliminary data.</text>
</comment>
<name>A0A2R6P247_9APHY</name>
<sequence>MGAAVSAMRESIRATGDDDNKKQAVKQQLDFLVNTANTKLDQWQAHMDAYVFLFLIHGRVVETIPHPAVHSRTKRQCPNDKSLVSVLCDGYEDTEWESPKRYARGSQLELQLTMHLQAAAGINEVADGIFGIAESDNKMKTIMSTLKVIILCMNVSITPSDWIYYLQSGVHTALDLILGNTHAGEQYIFCLSVVDHRELNIDELVYLVSEYSGDTKATQVYADELTVLWNKLTTLNPGTGLTAPGQYYPDPRYSPGPVMLPLAPPMSAHPAMSRPTTPAVAHTPLPAIEVGSSY</sequence>
<keyword evidence="2" id="KW-1185">Reference proteome</keyword>
<reference evidence="1 2" key="1">
    <citation type="submission" date="2018-02" db="EMBL/GenBank/DDBJ databases">
        <title>Genome sequence of the basidiomycete white-rot fungus Phlebia centrifuga.</title>
        <authorList>
            <person name="Granchi Z."/>
            <person name="Peng M."/>
            <person name="de Vries R.P."/>
            <person name="Hilden K."/>
            <person name="Makela M.R."/>
            <person name="Grigoriev I."/>
            <person name="Riley R."/>
        </authorList>
    </citation>
    <scope>NUCLEOTIDE SEQUENCE [LARGE SCALE GENOMIC DNA]</scope>
    <source>
        <strain evidence="1 2">FBCC195</strain>
    </source>
</reference>
<dbReference type="EMBL" id="MLYV02000544">
    <property type="protein sequence ID" value="PSR84038.1"/>
    <property type="molecule type" value="Genomic_DNA"/>
</dbReference>
<proteinExistence type="predicted"/>
<accession>A0A2R6P247</accession>
<dbReference type="Proteomes" id="UP000186601">
    <property type="component" value="Unassembled WGS sequence"/>
</dbReference>
<evidence type="ECO:0000313" key="1">
    <source>
        <dbReference type="EMBL" id="PSR84038.1"/>
    </source>
</evidence>
<protein>
    <submittedName>
        <fullName evidence="1">Uncharacterized protein</fullName>
    </submittedName>
</protein>
<dbReference type="AlphaFoldDB" id="A0A2R6P247"/>
<dbReference type="OrthoDB" id="5962590at2759"/>
<organism evidence="1 2">
    <name type="scientific">Hermanssonia centrifuga</name>
    <dbReference type="NCBI Taxonomy" id="98765"/>
    <lineage>
        <taxon>Eukaryota</taxon>
        <taxon>Fungi</taxon>
        <taxon>Dikarya</taxon>
        <taxon>Basidiomycota</taxon>
        <taxon>Agaricomycotina</taxon>
        <taxon>Agaricomycetes</taxon>
        <taxon>Polyporales</taxon>
        <taxon>Meruliaceae</taxon>
        <taxon>Hermanssonia</taxon>
    </lineage>
</organism>
<gene>
    <name evidence="1" type="ORF">PHLCEN_2v5540</name>
</gene>